<dbReference type="GO" id="GO:0000958">
    <property type="term" value="P:mitochondrial mRNA catabolic process"/>
    <property type="evidence" value="ECO:0007669"/>
    <property type="project" value="TreeGrafter"/>
</dbReference>
<dbReference type="PANTHER" id="PTHR11252">
    <property type="entry name" value="POLYRIBONUCLEOTIDE NUCLEOTIDYLTRANSFERASE"/>
    <property type="match status" value="1"/>
</dbReference>
<dbReference type="GO" id="GO:0004654">
    <property type="term" value="F:polyribonucleotide nucleotidyltransferase activity"/>
    <property type="evidence" value="ECO:0007669"/>
    <property type="project" value="InterPro"/>
</dbReference>
<dbReference type="SUPFAM" id="SSF54211">
    <property type="entry name" value="Ribosomal protein S5 domain 2-like"/>
    <property type="match status" value="1"/>
</dbReference>
<accession>A0A835LVD4</accession>
<dbReference type="SUPFAM" id="SSF81653">
    <property type="entry name" value="Calcium ATPase, transduction domain A"/>
    <property type="match status" value="1"/>
</dbReference>
<dbReference type="GO" id="GO:0000175">
    <property type="term" value="F:3'-5'-RNA exonuclease activity"/>
    <property type="evidence" value="ECO:0007669"/>
    <property type="project" value="TreeGrafter"/>
</dbReference>
<comment type="caution">
    <text evidence="1">The sequence shown here is derived from an EMBL/GenBank/DDBJ whole genome shotgun (WGS) entry which is preliminary data.</text>
</comment>
<dbReference type="GO" id="GO:0000965">
    <property type="term" value="P:mitochondrial RNA 3'-end processing"/>
    <property type="evidence" value="ECO:0007669"/>
    <property type="project" value="TreeGrafter"/>
</dbReference>
<dbReference type="InterPro" id="IPR020568">
    <property type="entry name" value="Ribosomal_Su5_D2-typ_SF"/>
</dbReference>
<keyword evidence="2" id="KW-1185">Reference proteome</keyword>
<dbReference type="InterPro" id="IPR036345">
    <property type="entry name" value="ExoRNase_PH_dom2_sf"/>
</dbReference>
<dbReference type="InterPro" id="IPR012162">
    <property type="entry name" value="PNPase"/>
</dbReference>
<reference evidence="1 2" key="1">
    <citation type="submission" date="2020-10" db="EMBL/GenBank/DDBJ databases">
        <title>The Coptis chinensis genome and diversification of protoberbering-type alkaloids.</title>
        <authorList>
            <person name="Wang B."/>
            <person name="Shu S."/>
            <person name="Song C."/>
            <person name="Liu Y."/>
        </authorList>
    </citation>
    <scope>NUCLEOTIDE SEQUENCE [LARGE SCALE GENOMIC DNA]</scope>
    <source>
        <strain evidence="1">HL-2020</strain>
        <tissue evidence="1">Leaf</tissue>
    </source>
</reference>
<dbReference type="Gene3D" id="3.30.230.70">
    <property type="entry name" value="GHMP Kinase, N-terminal domain"/>
    <property type="match status" value="1"/>
</dbReference>
<dbReference type="GO" id="GO:0009570">
    <property type="term" value="C:chloroplast stroma"/>
    <property type="evidence" value="ECO:0007669"/>
    <property type="project" value="TreeGrafter"/>
</dbReference>
<gene>
    <name evidence="1" type="ORF">IFM89_012073</name>
</gene>
<proteinExistence type="predicted"/>
<dbReference type="InterPro" id="IPR008250">
    <property type="entry name" value="ATPase_P-typ_transduc_dom_A_sf"/>
</dbReference>
<dbReference type="GO" id="GO:0005829">
    <property type="term" value="C:cytosol"/>
    <property type="evidence" value="ECO:0007669"/>
    <property type="project" value="TreeGrafter"/>
</dbReference>
<dbReference type="OrthoDB" id="1712416at2759"/>
<dbReference type="PANTHER" id="PTHR11252:SF0">
    <property type="entry name" value="POLYRIBONUCLEOTIDE NUCLEOTIDYLTRANSFERASE 1, MITOCHONDRIAL"/>
    <property type="match status" value="1"/>
</dbReference>
<sequence>MGAPSRRKVGHGMLAERALEPIFSILPSETDFPCIIRVESTITENSTSVLSFIPLPLMASFSDSTVWHQFVALHDAGVPVKGLIAGIAMGLVLDTEEFGGDGIPLILSDITGSEDASGDMDFKSLVSSQSRLVITSVEGDLSGDHRTFGSDSICIEVPTDDVRVGDSVLVLPRETIPVDSRGVVDESMLTENLFRGIKKKALQFQFWNDEIGYACVSLELSTYLPLLGIASIFMQEFEVA</sequence>
<dbReference type="EMBL" id="JADFTS010000004">
    <property type="protein sequence ID" value="KAF9608905.1"/>
    <property type="molecule type" value="Genomic_DNA"/>
</dbReference>
<dbReference type="SUPFAM" id="SSF55666">
    <property type="entry name" value="Ribonuclease PH domain 2-like"/>
    <property type="match status" value="1"/>
</dbReference>
<dbReference type="Proteomes" id="UP000631114">
    <property type="component" value="Unassembled WGS sequence"/>
</dbReference>
<organism evidence="1 2">
    <name type="scientific">Coptis chinensis</name>
    <dbReference type="NCBI Taxonomy" id="261450"/>
    <lineage>
        <taxon>Eukaryota</taxon>
        <taxon>Viridiplantae</taxon>
        <taxon>Streptophyta</taxon>
        <taxon>Embryophyta</taxon>
        <taxon>Tracheophyta</taxon>
        <taxon>Spermatophyta</taxon>
        <taxon>Magnoliopsida</taxon>
        <taxon>Ranunculales</taxon>
        <taxon>Ranunculaceae</taxon>
        <taxon>Coptidoideae</taxon>
        <taxon>Coptis</taxon>
    </lineage>
</organism>
<dbReference type="GO" id="GO:0005739">
    <property type="term" value="C:mitochondrion"/>
    <property type="evidence" value="ECO:0007669"/>
    <property type="project" value="TreeGrafter"/>
</dbReference>
<protein>
    <submittedName>
        <fullName evidence="1">Uncharacterized protein</fullName>
    </submittedName>
</protein>
<dbReference type="InterPro" id="IPR027408">
    <property type="entry name" value="PNPase/RNase_PH_dom_sf"/>
</dbReference>
<evidence type="ECO:0000313" key="1">
    <source>
        <dbReference type="EMBL" id="KAF9608905.1"/>
    </source>
</evidence>
<evidence type="ECO:0000313" key="2">
    <source>
        <dbReference type="Proteomes" id="UP000631114"/>
    </source>
</evidence>
<dbReference type="GO" id="GO:0003723">
    <property type="term" value="F:RNA binding"/>
    <property type="evidence" value="ECO:0007669"/>
    <property type="project" value="InterPro"/>
</dbReference>
<name>A0A835LVD4_9MAGN</name>
<dbReference type="AlphaFoldDB" id="A0A835LVD4"/>